<dbReference type="EMBL" id="PYMH01000008">
    <property type="protein sequence ID" value="PSU32699.1"/>
    <property type="molecule type" value="Genomic_DNA"/>
</dbReference>
<feature type="domain" description="DUF4842" evidence="2">
    <location>
        <begin position="461"/>
        <end position="673"/>
    </location>
</feature>
<proteinExistence type="predicted"/>
<feature type="signal peptide" evidence="1">
    <location>
        <begin position="1"/>
        <end position="22"/>
    </location>
</feature>
<dbReference type="InterPro" id="IPR031025">
    <property type="entry name" value="LruC_dom"/>
</dbReference>
<organism evidence="5 6">
    <name type="scientific">Photobacterium lutimaris</name>
    <dbReference type="NCBI Taxonomy" id="388278"/>
    <lineage>
        <taxon>Bacteria</taxon>
        <taxon>Pseudomonadati</taxon>
        <taxon>Pseudomonadota</taxon>
        <taxon>Gammaproteobacteria</taxon>
        <taxon>Vibrionales</taxon>
        <taxon>Vibrionaceae</taxon>
        <taxon>Photobacterium</taxon>
    </lineage>
</organism>
<dbReference type="InterPro" id="IPR032295">
    <property type="entry name" value="DUF4842"/>
</dbReference>
<accession>A0A2T3IW75</accession>
<keyword evidence="6" id="KW-1185">Reference proteome</keyword>
<evidence type="ECO:0000256" key="1">
    <source>
        <dbReference type="SAM" id="SignalP"/>
    </source>
</evidence>
<evidence type="ECO:0000259" key="4">
    <source>
        <dbReference type="Pfam" id="PF21959"/>
    </source>
</evidence>
<sequence>MDKKFLLSVVPFLLLSHNANSAAFDTCPYSAFLMQDSQTNIYGVNLLTGAYQTLQTDIGQKGNLNAAGYNETDNFIYAFNTTNKKVVKVGNDFTATDLPVTGLPDSPFYVGDVANNTYYLYRSGLYKIPLDESDPNFLKGIKVEGSDSSMKLTDFAFHPDDGNIYAIDNKRGYLYRISPNNGSKTVLGNAGVTGTFGAAYFDASGQFYFSRNQDGIIFTIDISDPSNVVPTATRFAAGPKSGLNDGVRCASAPVEIETIDLGDAPDSYQTSVDNNGARHDLSNNSLFLGGVAPDSEAVVGTSDDETGTDDEDGVIITPLQSGEQALISVTANRAGGFLNAWIDWNKDGDFSDSNEQISFGQTLAAGMNSLIVNVPDFVSAGDTWARFRISSIQDLPSFGGAPDGEVEDYLITLENDQLNTSRYGPFTAAFEDSWPREGDYDLNDVVMRYQIEVQTDQNNDARQIKISGNLQALGADYRNGFGIHLPLLSRSSVSESDIIFTRNSKLVAVSPLEAGQGNTVLIISDDLTPHTQSTCRFHRTLENCQEVERFHFSVTLPLTAGVKSWTLPAAPYDPFIFAVDGFNHGEGTSVGRGLEIHLDDYEPTQLGNASLELMGNYDDRSDSGIGSLYRTENGLPWGFIVTETWSHPLEQVDMLLAYPRFFDYATTGTHVDWFIKSKRVSQHLYGLE</sequence>
<dbReference type="RefSeq" id="WP_107350006.1">
    <property type="nucleotide sequence ID" value="NZ_PYMH01000008.1"/>
</dbReference>
<comment type="caution">
    <text evidence="5">The sequence shown here is derived from an EMBL/GenBank/DDBJ whole genome shotgun (WGS) entry which is preliminary data.</text>
</comment>
<evidence type="ECO:0000313" key="5">
    <source>
        <dbReference type="EMBL" id="PSU32699.1"/>
    </source>
</evidence>
<dbReference type="OrthoDB" id="1204817at2"/>
<feature type="domain" description="GEVED" evidence="3">
    <location>
        <begin position="338"/>
        <end position="412"/>
    </location>
</feature>
<feature type="chain" id="PRO_5015779270" evidence="1">
    <location>
        <begin position="23"/>
        <end position="688"/>
    </location>
</feature>
<dbReference type="SUPFAM" id="SSF101898">
    <property type="entry name" value="NHL repeat"/>
    <property type="match status" value="1"/>
</dbReference>
<dbReference type="InterPro" id="IPR045474">
    <property type="entry name" value="GEVED"/>
</dbReference>
<evidence type="ECO:0000313" key="6">
    <source>
        <dbReference type="Proteomes" id="UP000241222"/>
    </source>
</evidence>
<evidence type="ECO:0000259" key="2">
    <source>
        <dbReference type="Pfam" id="PF16130"/>
    </source>
</evidence>
<feature type="domain" description="DUF6923" evidence="4">
    <location>
        <begin position="35"/>
        <end position="250"/>
    </location>
</feature>
<protein>
    <submittedName>
        <fullName evidence="5">Uncharacterized protein</fullName>
    </submittedName>
</protein>
<name>A0A2T3IW75_9GAMM</name>
<keyword evidence="1" id="KW-0732">Signal</keyword>
<dbReference type="InterPro" id="IPR054215">
    <property type="entry name" value="DUF6923"/>
</dbReference>
<gene>
    <name evidence="5" type="ORF">C9I99_16750</name>
</gene>
<dbReference type="Proteomes" id="UP000241222">
    <property type="component" value="Unassembled WGS sequence"/>
</dbReference>
<dbReference type="Pfam" id="PF16130">
    <property type="entry name" value="DUF4842"/>
    <property type="match status" value="1"/>
</dbReference>
<dbReference type="AlphaFoldDB" id="A0A2T3IW75"/>
<dbReference type="NCBIfam" id="TIGR04456">
    <property type="entry name" value="LruC_dom"/>
    <property type="match status" value="1"/>
</dbReference>
<reference evidence="5 6" key="1">
    <citation type="submission" date="2018-03" db="EMBL/GenBank/DDBJ databases">
        <title>Whole genome sequencing of Histamine producing bacteria.</title>
        <authorList>
            <person name="Butler K."/>
        </authorList>
    </citation>
    <scope>NUCLEOTIDE SEQUENCE [LARGE SCALE GENOMIC DNA]</scope>
    <source>
        <strain evidence="5 6">JCM 13586</strain>
    </source>
</reference>
<dbReference type="InterPro" id="IPR011042">
    <property type="entry name" value="6-blade_b-propeller_TolB-like"/>
</dbReference>
<dbReference type="Pfam" id="PF21959">
    <property type="entry name" value="DUF6923"/>
    <property type="match status" value="1"/>
</dbReference>
<evidence type="ECO:0000259" key="3">
    <source>
        <dbReference type="Pfam" id="PF20009"/>
    </source>
</evidence>
<dbReference type="Gene3D" id="2.120.10.30">
    <property type="entry name" value="TolB, C-terminal domain"/>
    <property type="match status" value="1"/>
</dbReference>
<dbReference type="Pfam" id="PF20009">
    <property type="entry name" value="GEVED"/>
    <property type="match status" value="1"/>
</dbReference>